<keyword evidence="2" id="KW-1185">Reference proteome</keyword>
<dbReference type="Proteomes" id="UP000422736">
    <property type="component" value="Chromosome 5"/>
</dbReference>
<keyword evidence="1" id="KW-0687">Ribonucleoprotein</keyword>
<proteinExistence type="predicted"/>
<keyword evidence="1" id="KW-0689">Ribosomal protein</keyword>
<evidence type="ECO:0000313" key="2">
    <source>
        <dbReference type="Proteomes" id="UP000422736"/>
    </source>
</evidence>
<protein>
    <submittedName>
        <fullName evidence="1">60S ribosomal protein L29</fullName>
    </submittedName>
</protein>
<organism evidence="1 2">
    <name type="scientific">Kluyveromyces marxianus</name>
    <name type="common">Yeast</name>
    <name type="synonym">Candida kefyr</name>
    <dbReference type="NCBI Taxonomy" id="4911"/>
    <lineage>
        <taxon>Eukaryota</taxon>
        <taxon>Fungi</taxon>
        <taxon>Dikarya</taxon>
        <taxon>Ascomycota</taxon>
        <taxon>Saccharomycotina</taxon>
        <taxon>Saccharomycetes</taxon>
        <taxon>Saccharomycetales</taxon>
        <taxon>Saccharomycetaceae</taxon>
        <taxon>Kluyveromyces</taxon>
    </lineage>
</organism>
<dbReference type="GO" id="GO:0005840">
    <property type="term" value="C:ribosome"/>
    <property type="evidence" value="ECO:0007669"/>
    <property type="project" value="UniProtKB-KW"/>
</dbReference>
<reference evidence="1 2" key="2">
    <citation type="submission" date="2019-11" db="EMBL/GenBank/DDBJ databases">
        <authorList>
            <person name="Lu H."/>
        </authorList>
    </citation>
    <scope>NUCLEOTIDE SEQUENCE [LARGE SCALE GENOMIC DNA]</scope>
    <source>
        <strain evidence="1 2">FIM1</strain>
    </source>
</reference>
<gene>
    <name evidence="1" type="primary">RPL29</name>
    <name evidence="1" type="ORF">FIM1_3566</name>
</gene>
<reference evidence="1 2" key="1">
    <citation type="submission" date="2016-03" db="EMBL/GenBank/DDBJ databases">
        <title>How can Kluyveromyces marxianus grow so fast - potential evolutionary course in Saccharomyces Complex revealed by comparative genomics.</title>
        <authorList>
            <person name="Mo W."/>
            <person name="Lu W."/>
            <person name="Yang X."/>
            <person name="Qi J."/>
            <person name="Lv H."/>
        </authorList>
    </citation>
    <scope>NUCLEOTIDE SEQUENCE [LARGE SCALE GENOMIC DNA]</scope>
    <source>
        <strain evidence="1 2">FIM1</strain>
    </source>
</reference>
<accession>A0ABX6EXC1</accession>
<dbReference type="EMBL" id="CP015058">
    <property type="protein sequence ID" value="QGN16841.1"/>
    <property type="molecule type" value="Genomic_DNA"/>
</dbReference>
<name>A0ABX6EXC1_KLUMA</name>
<sequence>MEVPPPSHVLEDLSASVAKFHNITTKTIAIYVQFQFCLTNNISFGFIPPL</sequence>
<evidence type="ECO:0000313" key="1">
    <source>
        <dbReference type="EMBL" id="QGN16841.1"/>
    </source>
</evidence>